<evidence type="ECO:0000313" key="10">
    <source>
        <dbReference type="EMBL" id="GLQ07474.1"/>
    </source>
</evidence>
<gene>
    <name evidence="10" type="ORF">GCM10007924_26950</name>
</gene>
<keyword evidence="3" id="KW-0410">Iron transport</keyword>
<evidence type="ECO:0000256" key="3">
    <source>
        <dbReference type="ARBA" id="ARBA00022496"/>
    </source>
</evidence>
<comment type="caution">
    <text evidence="10">The sequence shown here is derived from an EMBL/GenBank/DDBJ whole genome shotgun (WGS) entry which is preliminary data.</text>
</comment>
<feature type="domain" description="ABC transporter" evidence="9">
    <location>
        <begin position="4"/>
        <end position="236"/>
    </location>
</feature>
<accession>A0ABQ5U5R2</accession>
<reference evidence="10" key="2">
    <citation type="submission" date="2023-01" db="EMBL/GenBank/DDBJ databases">
        <title>Draft genome sequence of Sneathiella chinensis strain NBRC 103408.</title>
        <authorList>
            <person name="Sun Q."/>
            <person name="Mori K."/>
        </authorList>
    </citation>
    <scope>NUCLEOTIDE SEQUENCE</scope>
    <source>
        <strain evidence="10">NBRC 103408</strain>
    </source>
</reference>
<dbReference type="PANTHER" id="PTHR42781:SF4">
    <property type="entry name" value="SPERMIDINE_PUTRESCINE IMPORT ATP-BINDING PROTEIN POTA"/>
    <property type="match status" value="1"/>
</dbReference>
<dbReference type="SUPFAM" id="SSF50331">
    <property type="entry name" value="MOP-like"/>
    <property type="match status" value="1"/>
</dbReference>
<evidence type="ECO:0000256" key="8">
    <source>
        <dbReference type="ARBA" id="ARBA00023136"/>
    </source>
</evidence>
<evidence type="ECO:0000256" key="5">
    <source>
        <dbReference type="ARBA" id="ARBA00022840"/>
    </source>
</evidence>
<evidence type="ECO:0000256" key="6">
    <source>
        <dbReference type="ARBA" id="ARBA00023004"/>
    </source>
</evidence>
<keyword evidence="5" id="KW-0067">ATP-binding</keyword>
<dbReference type="Pfam" id="PF08402">
    <property type="entry name" value="TOBE_2"/>
    <property type="match status" value="1"/>
</dbReference>
<evidence type="ECO:0000313" key="11">
    <source>
        <dbReference type="Proteomes" id="UP001161409"/>
    </source>
</evidence>
<dbReference type="InterPro" id="IPR015853">
    <property type="entry name" value="ABC_transpr_FbpC"/>
</dbReference>
<dbReference type="InterPro" id="IPR008995">
    <property type="entry name" value="Mo/tungstate-bd_C_term_dom"/>
</dbReference>
<dbReference type="InterPro" id="IPR013611">
    <property type="entry name" value="Transp-assoc_OB_typ2"/>
</dbReference>
<dbReference type="Gene3D" id="3.40.50.300">
    <property type="entry name" value="P-loop containing nucleotide triphosphate hydrolases"/>
    <property type="match status" value="1"/>
</dbReference>
<dbReference type="PANTHER" id="PTHR42781">
    <property type="entry name" value="SPERMIDINE/PUTRESCINE IMPORT ATP-BINDING PROTEIN POTA"/>
    <property type="match status" value="1"/>
</dbReference>
<evidence type="ECO:0000259" key="9">
    <source>
        <dbReference type="PROSITE" id="PS50893"/>
    </source>
</evidence>
<sequence length="349" mass="38293">MSKLVLSHIRHRNNKNFSVEIDRLEVGAGRIVCLLGPSGCGKSTTLRIAAGLEQPDAGEVWIKDEKMAGPDIFVGAEDRQVGLVFQDYALFPHLSVFDNIAFGLLGQSGPEKAEVVARILEQVGLTGSAEKYPHMLSGGEQQRVALARALAPNPRLLLMDEPFSGLDVVLRNKVRDETLAFLKETGTTVMLVTHDPEEAMRMADEIVLMRNGRVEQQGTPAELYSQPKNEFVAAFLGEVNRVEGMLTDTTLETELGVLDKPAEDGRTGAVNVLIRPEAIRLQRFAGERHPEGHREGRVVGSRNLGPFCLIDLELPSGRRVTARAASILQPQDGEVCSIHLDQRQVFAFD</sequence>
<keyword evidence="1" id="KW-0813">Transport</keyword>
<protein>
    <submittedName>
        <fullName evidence="10">Spermidine/putrescine ABC transporter ATPase</fullName>
    </submittedName>
</protein>
<dbReference type="InterPro" id="IPR003593">
    <property type="entry name" value="AAA+_ATPase"/>
</dbReference>
<keyword evidence="4" id="KW-0547">Nucleotide-binding</keyword>
<evidence type="ECO:0000256" key="4">
    <source>
        <dbReference type="ARBA" id="ARBA00022741"/>
    </source>
</evidence>
<dbReference type="EMBL" id="BSNF01000008">
    <property type="protein sequence ID" value="GLQ07474.1"/>
    <property type="molecule type" value="Genomic_DNA"/>
</dbReference>
<evidence type="ECO:0000256" key="7">
    <source>
        <dbReference type="ARBA" id="ARBA00023065"/>
    </source>
</evidence>
<keyword evidence="8" id="KW-0472">Membrane</keyword>
<keyword evidence="6" id="KW-0408">Iron</keyword>
<keyword evidence="7" id="KW-0406">Ion transport</keyword>
<evidence type="ECO:0000256" key="1">
    <source>
        <dbReference type="ARBA" id="ARBA00022448"/>
    </source>
</evidence>
<keyword evidence="2" id="KW-1003">Cell membrane</keyword>
<dbReference type="InterPro" id="IPR017871">
    <property type="entry name" value="ABC_transporter-like_CS"/>
</dbReference>
<dbReference type="RefSeq" id="WP_169561544.1">
    <property type="nucleotide sequence ID" value="NZ_BSNF01000008.1"/>
</dbReference>
<dbReference type="SUPFAM" id="SSF52540">
    <property type="entry name" value="P-loop containing nucleoside triphosphate hydrolases"/>
    <property type="match status" value="1"/>
</dbReference>
<dbReference type="CDD" id="cd03259">
    <property type="entry name" value="ABC_Carb_Solutes_like"/>
    <property type="match status" value="1"/>
</dbReference>
<dbReference type="PROSITE" id="PS00211">
    <property type="entry name" value="ABC_TRANSPORTER_1"/>
    <property type="match status" value="1"/>
</dbReference>
<dbReference type="SMART" id="SM00382">
    <property type="entry name" value="AAA"/>
    <property type="match status" value="1"/>
</dbReference>
<dbReference type="InterPro" id="IPR003439">
    <property type="entry name" value="ABC_transporter-like_ATP-bd"/>
</dbReference>
<dbReference type="Pfam" id="PF00005">
    <property type="entry name" value="ABC_tran"/>
    <property type="match status" value="1"/>
</dbReference>
<keyword evidence="11" id="KW-1185">Reference proteome</keyword>
<proteinExistence type="predicted"/>
<dbReference type="InterPro" id="IPR027417">
    <property type="entry name" value="P-loop_NTPase"/>
</dbReference>
<dbReference type="PROSITE" id="PS50893">
    <property type="entry name" value="ABC_TRANSPORTER_2"/>
    <property type="match status" value="1"/>
</dbReference>
<dbReference type="Proteomes" id="UP001161409">
    <property type="component" value="Unassembled WGS sequence"/>
</dbReference>
<organism evidence="10 11">
    <name type="scientific">Sneathiella chinensis</name>
    <dbReference type="NCBI Taxonomy" id="349750"/>
    <lineage>
        <taxon>Bacteria</taxon>
        <taxon>Pseudomonadati</taxon>
        <taxon>Pseudomonadota</taxon>
        <taxon>Alphaproteobacteria</taxon>
        <taxon>Sneathiellales</taxon>
        <taxon>Sneathiellaceae</taxon>
        <taxon>Sneathiella</taxon>
    </lineage>
</organism>
<dbReference type="InterPro" id="IPR050093">
    <property type="entry name" value="ABC_SmlMolc_Importer"/>
</dbReference>
<name>A0ABQ5U5R2_9PROT</name>
<evidence type="ECO:0000256" key="2">
    <source>
        <dbReference type="ARBA" id="ARBA00022475"/>
    </source>
</evidence>
<reference evidence="10" key="1">
    <citation type="journal article" date="2014" name="Int. J. Syst. Evol. Microbiol.">
        <title>Complete genome of a new Firmicutes species belonging to the dominant human colonic microbiota ('Ruminococcus bicirculans') reveals two chromosomes and a selective capacity to utilize plant glucans.</title>
        <authorList>
            <consortium name="NISC Comparative Sequencing Program"/>
            <person name="Wegmann U."/>
            <person name="Louis P."/>
            <person name="Goesmann A."/>
            <person name="Henrissat B."/>
            <person name="Duncan S.H."/>
            <person name="Flint H.J."/>
        </authorList>
    </citation>
    <scope>NUCLEOTIDE SEQUENCE</scope>
    <source>
        <strain evidence="10">NBRC 103408</strain>
    </source>
</reference>